<protein>
    <submittedName>
        <fullName evidence="1">Uncharacterized protein</fullName>
    </submittedName>
</protein>
<proteinExistence type="predicted"/>
<dbReference type="AlphaFoldDB" id="A0A6C0BKB5"/>
<sequence>MGSTEGAEVAVLWSVSAVGAAAGTADRAGWLVADKKPRPSIAKALSTAHVVASGIVRGLVGGAETLFWPAAEVVLILTTVLLARVAPADALAIAELCRAAAGLAALYGRLVLRTEWIAAVIADFDGELIVHLAVADMLPITEAADTTTRRDQDAAVSLGAEEGVRGHFAAVFQSVITVKRIEISGPIPFNFTHIKIVRVNIEWPLRRSTRRLRRVL</sequence>
<reference evidence="1" key="1">
    <citation type="journal article" date="2020" name="Nature">
        <title>Giant virus diversity and host interactions through global metagenomics.</title>
        <authorList>
            <person name="Schulz F."/>
            <person name="Roux S."/>
            <person name="Paez-Espino D."/>
            <person name="Jungbluth S."/>
            <person name="Walsh D.A."/>
            <person name="Denef V.J."/>
            <person name="McMahon K.D."/>
            <person name="Konstantinidis K.T."/>
            <person name="Eloe-Fadrosh E.A."/>
            <person name="Kyrpides N.C."/>
            <person name="Woyke T."/>
        </authorList>
    </citation>
    <scope>NUCLEOTIDE SEQUENCE</scope>
    <source>
        <strain evidence="1">GVMAG-M-3300013285-6</strain>
    </source>
</reference>
<organism evidence="1">
    <name type="scientific">viral metagenome</name>
    <dbReference type="NCBI Taxonomy" id="1070528"/>
    <lineage>
        <taxon>unclassified sequences</taxon>
        <taxon>metagenomes</taxon>
        <taxon>organismal metagenomes</taxon>
    </lineage>
</organism>
<dbReference type="EMBL" id="MN739169">
    <property type="protein sequence ID" value="QHS92124.1"/>
    <property type="molecule type" value="Genomic_DNA"/>
</dbReference>
<accession>A0A6C0BKB5</accession>
<evidence type="ECO:0000313" key="1">
    <source>
        <dbReference type="EMBL" id="QHS92124.1"/>
    </source>
</evidence>
<name>A0A6C0BKB5_9ZZZZ</name>